<dbReference type="Pfam" id="PF01841">
    <property type="entry name" value="Transglut_core"/>
    <property type="match status" value="1"/>
</dbReference>
<dbReference type="AlphaFoldDB" id="A0A2S7SRQ4"/>
<dbReference type="PANTHER" id="PTHR42736">
    <property type="entry name" value="PROTEIN-GLUTAMINE GAMMA-GLUTAMYLTRANSFERASE"/>
    <property type="match status" value="1"/>
</dbReference>
<feature type="region of interest" description="Disordered" evidence="1">
    <location>
        <begin position="572"/>
        <end position="592"/>
    </location>
</feature>
<feature type="transmembrane region" description="Helical" evidence="2">
    <location>
        <begin position="192"/>
        <end position="210"/>
    </location>
</feature>
<feature type="transmembrane region" description="Helical" evidence="2">
    <location>
        <begin position="12"/>
        <end position="31"/>
    </location>
</feature>
<feature type="transmembrane region" description="Helical" evidence="2">
    <location>
        <begin position="46"/>
        <end position="63"/>
    </location>
</feature>
<dbReference type="InterPro" id="IPR002931">
    <property type="entry name" value="Transglutaminase-like"/>
</dbReference>
<dbReference type="Proteomes" id="UP000239872">
    <property type="component" value="Unassembled WGS sequence"/>
</dbReference>
<comment type="caution">
    <text evidence="4">The sequence shown here is derived from an EMBL/GenBank/DDBJ whole genome shotgun (WGS) entry which is preliminary data.</text>
</comment>
<dbReference type="RefSeq" id="WP_105040874.1">
    <property type="nucleotide sequence ID" value="NZ_PPSL01000006.1"/>
</dbReference>
<protein>
    <recommendedName>
        <fullName evidence="3">Transglutaminase-like domain-containing protein</fullName>
    </recommendedName>
</protein>
<feature type="domain" description="Transglutaminase-like" evidence="3">
    <location>
        <begin position="498"/>
        <end position="570"/>
    </location>
</feature>
<reference evidence="4 5" key="1">
    <citation type="submission" date="2018-01" db="EMBL/GenBank/DDBJ databases">
        <title>A novel member of the phylum Bacteroidetes isolated from glacier ice.</title>
        <authorList>
            <person name="Liu Q."/>
            <person name="Xin Y.-H."/>
        </authorList>
    </citation>
    <scope>NUCLEOTIDE SEQUENCE [LARGE SCALE GENOMIC DNA]</scope>
    <source>
        <strain evidence="4 5">RB1R16</strain>
    </source>
</reference>
<keyword evidence="2" id="KW-1133">Transmembrane helix</keyword>
<dbReference type="InterPro" id="IPR038765">
    <property type="entry name" value="Papain-like_cys_pep_sf"/>
</dbReference>
<dbReference type="OrthoDB" id="9804872at2"/>
<evidence type="ECO:0000313" key="5">
    <source>
        <dbReference type="Proteomes" id="UP000239872"/>
    </source>
</evidence>
<organism evidence="4 5">
    <name type="scientific">Flavipsychrobacter stenotrophus</name>
    <dbReference type="NCBI Taxonomy" id="2077091"/>
    <lineage>
        <taxon>Bacteria</taxon>
        <taxon>Pseudomonadati</taxon>
        <taxon>Bacteroidota</taxon>
        <taxon>Chitinophagia</taxon>
        <taxon>Chitinophagales</taxon>
        <taxon>Chitinophagaceae</taxon>
        <taxon>Flavipsychrobacter</taxon>
    </lineage>
</organism>
<feature type="transmembrane region" description="Helical" evidence="2">
    <location>
        <begin position="99"/>
        <end position="118"/>
    </location>
</feature>
<name>A0A2S7SRQ4_9BACT</name>
<keyword evidence="5" id="KW-1185">Reference proteome</keyword>
<sequence>MNIQRATPVNEFLAKLIFLMLPTAAIGFYLLNSLNVRYAILQNEAWLQSLYMAAGMGAAALIYSFRVRFLPTYIALLVVLFSTYKGMDAFSTSEFSFFASVRFLVFSILFSTGWLIGWGYIRLRYFAVLISVSLLTACIATIATAKVDTVEALLIAFIPTIAYVIYNIFTAEQIYNYKDKSKKFWWFLIRRLSIFGVLLGMLLWSVVFFMRKDIKETVAQYGGGGKKGGNNMMKQNKDGTFDLKDYSKLSNSLNRDKQLLFCAHIDNYFPGTKYPNPLYLTAFYFTKFDTTTETFERDATIPYNDLFEPDPSKIPLFGTKQDTMVIHNSLGNKARTIVDVEIYNCNLSPSTYLAPNVGFFVQPITVEKDFREKFRSAYRTKSYVSSLNSAYFVYNMDTPVMRQFQEARFKVLRTAGGYEKVDPKFMSYYTYMPSGDKFKSITALAHRVTDTAHTPVDKVIAIRNYFLSKNENGEHLYKYTDNPGEPDIPNASKLLYFLNENHKGYCAYYAGATLFMLRSIGIPSRIAVGFLTEDRSDKNKGWYWYYANQAHAWIQVYFPGFGWLDFDTTVGNSDSENRPTPQPDGTPPMQPPKAWLAAEGVVESTDTVKKTMQFTVKHYVFHDKEYKPEQPVSISLDMKVSSIFRDSMTIPFAKVQKGDEGTAVSYAEILKKIEPSDNENATSLINSLPMPTPIDEVYLKNKTQVAPKELQKKVAEVKKVSKRQLLWIGLGLLGAFLVVMLLLPEIVLRYFIYKYNHTKAENDKPYWAYRAATYYLHMIGISRGNRTPMQYAKQSVDPFYSTSFGAFMNVYLKKKYAKQELNERERLLVDEFLKPFLAAVNSKTAFSDKFFEFMNVVRMAGFFTMPPEEEKEV</sequence>
<dbReference type="InterPro" id="IPR052901">
    <property type="entry name" value="Bact_TGase-like"/>
</dbReference>
<feature type="transmembrane region" description="Helical" evidence="2">
    <location>
        <begin position="125"/>
        <end position="146"/>
    </location>
</feature>
<evidence type="ECO:0000256" key="2">
    <source>
        <dbReference type="SAM" id="Phobius"/>
    </source>
</evidence>
<keyword evidence="2" id="KW-0812">Transmembrane</keyword>
<dbReference type="Gene3D" id="3.10.620.30">
    <property type="match status" value="1"/>
</dbReference>
<evidence type="ECO:0000313" key="4">
    <source>
        <dbReference type="EMBL" id="PQJ09424.1"/>
    </source>
</evidence>
<feature type="transmembrane region" description="Helical" evidence="2">
    <location>
        <begin position="725"/>
        <end position="752"/>
    </location>
</feature>
<accession>A0A2S7SRQ4</accession>
<dbReference type="PANTHER" id="PTHR42736:SF1">
    <property type="entry name" value="PROTEIN-GLUTAMINE GAMMA-GLUTAMYLTRANSFERASE"/>
    <property type="match status" value="1"/>
</dbReference>
<feature type="transmembrane region" description="Helical" evidence="2">
    <location>
        <begin position="70"/>
        <end position="87"/>
    </location>
</feature>
<keyword evidence="2" id="KW-0472">Membrane</keyword>
<evidence type="ECO:0000256" key="1">
    <source>
        <dbReference type="SAM" id="MobiDB-lite"/>
    </source>
</evidence>
<feature type="transmembrane region" description="Helical" evidence="2">
    <location>
        <begin position="152"/>
        <end position="171"/>
    </location>
</feature>
<feature type="compositionally biased region" description="Pro residues" evidence="1">
    <location>
        <begin position="580"/>
        <end position="591"/>
    </location>
</feature>
<dbReference type="SMART" id="SM00460">
    <property type="entry name" value="TGc"/>
    <property type="match status" value="1"/>
</dbReference>
<dbReference type="SUPFAM" id="SSF54001">
    <property type="entry name" value="Cysteine proteinases"/>
    <property type="match status" value="1"/>
</dbReference>
<gene>
    <name evidence="4" type="ORF">CJD36_019470</name>
</gene>
<dbReference type="EMBL" id="PPSL01000006">
    <property type="protein sequence ID" value="PQJ09424.1"/>
    <property type="molecule type" value="Genomic_DNA"/>
</dbReference>
<evidence type="ECO:0000259" key="3">
    <source>
        <dbReference type="SMART" id="SM00460"/>
    </source>
</evidence>
<proteinExistence type="predicted"/>